<dbReference type="EMBL" id="BK014655">
    <property type="protein sequence ID" value="DAD66189.1"/>
    <property type="molecule type" value="Genomic_DNA"/>
</dbReference>
<dbReference type="Pfam" id="PF04865">
    <property type="entry name" value="Baseplate_J"/>
    <property type="match status" value="1"/>
</dbReference>
<protein>
    <submittedName>
        <fullName evidence="2">Baseplate wedge protein</fullName>
    </submittedName>
</protein>
<organism evidence="2">
    <name type="scientific">Siphoviridae sp. ctjfQ5</name>
    <dbReference type="NCBI Taxonomy" id="2823594"/>
    <lineage>
        <taxon>Viruses</taxon>
        <taxon>Duplodnaviria</taxon>
        <taxon>Heunggongvirae</taxon>
        <taxon>Uroviricota</taxon>
        <taxon>Caudoviricetes</taxon>
    </lineage>
</organism>
<sequence>MAKTTDWGLTDAGFRRPTYAELLDALEYKARELYGSRANLTVRSPLGVFLRIYAWMLNLLFSTLEDVYNSRFIDTAVGTSLYNLGRAIGLKLLGAQKAVGYLTFTGEDGVEVPEGYLAETTAGEQYITLQSGVITSGSVTLSATAVVPGPDGNTEKNAITNIVNPMSGIEAVTNASAFEGGRNTETDAEFRERYYLSVDFAGGVNIDAIVAEIYESVEAVIAVAGEENDTDVQSESGLPPHSIEIIAYGGLDEDVAGAIFRRKAAGIQTYGNTSVSVVSSAGTTHKIKFSRPTPVNVWVKITGLKTDNVFPLDGIDRIKQNIIEYIGSNTRGGMAIGQDVICVTLPTEVLKVPGVVDFDLQISSNGSTFSRENITIAAREKAVTDESKVTVE</sequence>
<reference evidence="2" key="1">
    <citation type="journal article" date="2021" name="Proc. Natl. Acad. Sci. U.S.A.">
        <title>A Catalog of Tens of Thousands of Viruses from Human Metagenomes Reveals Hidden Associations with Chronic Diseases.</title>
        <authorList>
            <person name="Tisza M.J."/>
            <person name="Buck C.B."/>
        </authorList>
    </citation>
    <scope>NUCLEOTIDE SEQUENCE</scope>
    <source>
        <strain evidence="2">CtjfQ5</strain>
    </source>
</reference>
<evidence type="ECO:0000313" key="2">
    <source>
        <dbReference type="EMBL" id="DAD66189.1"/>
    </source>
</evidence>
<dbReference type="PANTHER" id="PTHR37829:SF3">
    <property type="entry name" value="PROTEIN JAYE-RELATED"/>
    <property type="match status" value="1"/>
</dbReference>
<accession>A0A8S5L8F4</accession>
<feature type="domain" description="Baseplate protein J-like barrel" evidence="1">
    <location>
        <begin position="102"/>
        <end position="181"/>
    </location>
</feature>
<dbReference type="InterPro" id="IPR006949">
    <property type="entry name" value="Barrel_Baseplate_J-like"/>
</dbReference>
<dbReference type="PANTHER" id="PTHR37829">
    <property type="entry name" value="PHAGE-LIKE ELEMENT PBSX PROTEIN XKDT"/>
    <property type="match status" value="1"/>
</dbReference>
<dbReference type="InterPro" id="IPR052399">
    <property type="entry name" value="Phage_Baseplate_Assmbl_Protein"/>
</dbReference>
<proteinExistence type="predicted"/>
<name>A0A8S5L8F4_9CAUD</name>
<evidence type="ECO:0000259" key="1">
    <source>
        <dbReference type="Pfam" id="PF04865"/>
    </source>
</evidence>